<name>A0A8J3DDD4_9BACT</name>
<evidence type="ECO:0000256" key="1">
    <source>
        <dbReference type="ARBA" id="ARBA00022603"/>
    </source>
</evidence>
<evidence type="ECO:0000313" key="7">
    <source>
        <dbReference type="EMBL" id="GHC13555.1"/>
    </source>
</evidence>
<dbReference type="InterPro" id="IPR002792">
    <property type="entry name" value="TRAM_dom"/>
</dbReference>
<feature type="binding site" evidence="4">
    <location>
        <position position="241"/>
    </location>
    <ligand>
        <name>S-adenosyl-L-methionine</name>
        <dbReference type="ChEBI" id="CHEBI:59789"/>
    </ligand>
</feature>
<dbReference type="Pfam" id="PF01938">
    <property type="entry name" value="TRAM"/>
    <property type="match status" value="1"/>
</dbReference>
<dbReference type="SUPFAM" id="SSF53335">
    <property type="entry name" value="S-adenosyl-L-methionine-dependent methyltransferases"/>
    <property type="match status" value="1"/>
</dbReference>
<dbReference type="EMBL" id="BMXG01000035">
    <property type="protein sequence ID" value="GHC13555.1"/>
    <property type="molecule type" value="Genomic_DNA"/>
</dbReference>
<proteinExistence type="inferred from homology"/>
<dbReference type="Proteomes" id="UP000642829">
    <property type="component" value="Unassembled WGS sequence"/>
</dbReference>
<feature type="active site" evidence="5">
    <location>
        <position position="365"/>
    </location>
</feature>
<dbReference type="InterPro" id="IPR029063">
    <property type="entry name" value="SAM-dependent_MTases_sf"/>
</dbReference>
<evidence type="ECO:0000256" key="5">
    <source>
        <dbReference type="PROSITE-ProRule" id="PRU10015"/>
    </source>
</evidence>
<dbReference type="Gene3D" id="3.40.50.150">
    <property type="entry name" value="Vaccinia Virus protein VP39"/>
    <property type="match status" value="2"/>
</dbReference>
<dbReference type="GO" id="GO:0009451">
    <property type="term" value="P:RNA modification"/>
    <property type="evidence" value="ECO:0007669"/>
    <property type="project" value="UniProtKB-ARBA"/>
</dbReference>
<evidence type="ECO:0000256" key="4">
    <source>
        <dbReference type="PROSITE-ProRule" id="PRU01024"/>
    </source>
</evidence>
<dbReference type="AlphaFoldDB" id="A0A8J3DDD4"/>
<dbReference type="PROSITE" id="PS51687">
    <property type="entry name" value="SAM_MT_RNA_M5U"/>
    <property type="match status" value="1"/>
</dbReference>
<dbReference type="InterPro" id="IPR030391">
    <property type="entry name" value="MeTrfase_TrmA_CS"/>
</dbReference>
<gene>
    <name evidence="7" type="primary">rumA</name>
    <name evidence="7" type="ORF">GCM10007047_33640</name>
</gene>
<comment type="caution">
    <text evidence="7">The sequence shown here is derived from an EMBL/GenBank/DDBJ whole genome shotgun (WGS) entry which is preliminary data.</text>
</comment>
<dbReference type="InterPro" id="IPR010280">
    <property type="entry name" value="U5_MeTrfase_fam"/>
</dbReference>
<keyword evidence="2 4" id="KW-0808">Transferase</keyword>
<dbReference type="Pfam" id="PF05958">
    <property type="entry name" value="tRNA_U5-meth_tr"/>
    <property type="match status" value="1"/>
</dbReference>
<reference evidence="7" key="2">
    <citation type="submission" date="2020-09" db="EMBL/GenBank/DDBJ databases">
        <authorList>
            <person name="Sun Q."/>
            <person name="Kim S."/>
        </authorList>
    </citation>
    <scope>NUCLEOTIDE SEQUENCE</scope>
    <source>
        <strain evidence="7">KCTC 12870</strain>
    </source>
</reference>
<dbReference type="InterPro" id="IPR012340">
    <property type="entry name" value="NA-bd_OB-fold"/>
</dbReference>
<dbReference type="Gene3D" id="2.40.50.140">
    <property type="entry name" value="Nucleic acid-binding proteins"/>
    <property type="match status" value="1"/>
</dbReference>
<sequence>MWRMTETPRNFNPEPYPYHHELELIVETLTNLGHGLARDNNWVVMVPFALPGERVRARVFRNHKNYSDADLVDVLEPSPQRVEPPCPLFGQCGGCQYQHLDYTGQKEWKRGQVVDLMERIGGLENVVVEPVHGSPKEYHYRSKLTPHHPNRQSKDFPIGFLRYGRRNQIIDVPQCPIATDAINEALPIERKKIHAKKEKFKRGSTLLLRHTLEGVITDPRATVSEQVLGKVYEFQAGEFFQNNPFILPELIEYVLEQIGRVKLRYLVDAYCGVGVFALSAARHFEQVAGVEINAQAAEQARVNAAANGVTNATFTIGKSEAIFASLSFPGEESAMIIDPPRAGCDEVFLRQLLDFGPKRLVYVSCDPATQARDLKILQAGGYQIERIQPFDLFPQTRHIENVATLSRA</sequence>
<dbReference type="GO" id="GO:0032259">
    <property type="term" value="P:methylation"/>
    <property type="evidence" value="ECO:0007669"/>
    <property type="project" value="UniProtKB-KW"/>
</dbReference>
<dbReference type="PROSITE" id="PS01231">
    <property type="entry name" value="TRMA_2"/>
    <property type="match status" value="1"/>
</dbReference>
<dbReference type="PROSITE" id="PS01230">
    <property type="entry name" value="TRMA_1"/>
    <property type="match status" value="1"/>
</dbReference>
<dbReference type="SUPFAM" id="SSF50249">
    <property type="entry name" value="Nucleic acid-binding proteins"/>
    <property type="match status" value="1"/>
</dbReference>
<keyword evidence="8" id="KW-1185">Reference proteome</keyword>
<dbReference type="GO" id="GO:0008033">
    <property type="term" value="P:tRNA processing"/>
    <property type="evidence" value="ECO:0007669"/>
    <property type="project" value="InterPro"/>
</dbReference>
<organism evidence="7 8">
    <name type="scientific">Cerasicoccus arenae</name>
    <dbReference type="NCBI Taxonomy" id="424488"/>
    <lineage>
        <taxon>Bacteria</taxon>
        <taxon>Pseudomonadati</taxon>
        <taxon>Verrucomicrobiota</taxon>
        <taxon>Opitutia</taxon>
        <taxon>Puniceicoccales</taxon>
        <taxon>Cerasicoccaceae</taxon>
        <taxon>Cerasicoccus</taxon>
    </lineage>
</organism>
<feature type="binding site" evidence="4">
    <location>
        <position position="291"/>
    </location>
    <ligand>
        <name>S-adenosyl-L-methionine</name>
        <dbReference type="ChEBI" id="CHEBI:59789"/>
    </ligand>
</feature>
<comment type="similarity">
    <text evidence="4">Belongs to the class I-like SAM-binding methyltransferase superfamily. RNA M5U methyltransferase family.</text>
</comment>
<dbReference type="Gene3D" id="2.40.50.1070">
    <property type="match status" value="1"/>
</dbReference>
<dbReference type="PROSITE" id="PS50926">
    <property type="entry name" value="TRAM"/>
    <property type="match status" value="1"/>
</dbReference>
<dbReference type="InterPro" id="IPR030390">
    <property type="entry name" value="MeTrfase_TrmA_AS"/>
</dbReference>
<evidence type="ECO:0000256" key="2">
    <source>
        <dbReference type="ARBA" id="ARBA00022679"/>
    </source>
</evidence>
<evidence type="ECO:0000259" key="6">
    <source>
        <dbReference type="PROSITE" id="PS50926"/>
    </source>
</evidence>
<protein>
    <submittedName>
        <fullName evidence="7">23S rRNA (Uracil-5-)-methyltransferase RumA</fullName>
    </submittedName>
</protein>
<dbReference type="InterPro" id="IPR025795">
    <property type="entry name" value="tRNA_(uracil-5-)_MeTrfase"/>
</dbReference>
<feature type="active site" description="Nucleophile" evidence="4">
    <location>
        <position position="365"/>
    </location>
</feature>
<dbReference type="PANTHER" id="PTHR11061:SF30">
    <property type="entry name" value="TRNA (URACIL(54)-C(5))-METHYLTRANSFERASE"/>
    <property type="match status" value="1"/>
</dbReference>
<evidence type="ECO:0000313" key="8">
    <source>
        <dbReference type="Proteomes" id="UP000642829"/>
    </source>
</evidence>
<dbReference type="GO" id="GO:0030697">
    <property type="term" value="F:tRNA (uracil(54)-C5)-methyltransferase activity, S-adenosyl methionine-dependent"/>
    <property type="evidence" value="ECO:0007669"/>
    <property type="project" value="InterPro"/>
</dbReference>
<reference evidence="7" key="1">
    <citation type="journal article" date="2014" name="Int. J. Syst. Evol. Microbiol.">
        <title>Complete genome sequence of Corynebacterium casei LMG S-19264T (=DSM 44701T), isolated from a smear-ripened cheese.</title>
        <authorList>
            <consortium name="US DOE Joint Genome Institute (JGI-PGF)"/>
            <person name="Walter F."/>
            <person name="Albersmeier A."/>
            <person name="Kalinowski J."/>
            <person name="Ruckert C."/>
        </authorList>
    </citation>
    <scope>NUCLEOTIDE SEQUENCE</scope>
    <source>
        <strain evidence="7">KCTC 12870</strain>
    </source>
</reference>
<feature type="binding site" evidence="4">
    <location>
        <position position="338"/>
    </location>
    <ligand>
        <name>S-adenosyl-L-methionine</name>
        <dbReference type="ChEBI" id="CHEBI:59789"/>
    </ligand>
</feature>
<feature type="domain" description="TRAM" evidence="6">
    <location>
        <begin position="14"/>
        <end position="73"/>
    </location>
</feature>
<dbReference type="PROSITE" id="PS51622">
    <property type="entry name" value="SAM_MT_RNA_M5U_2"/>
    <property type="match status" value="1"/>
</dbReference>
<evidence type="ECO:0000256" key="3">
    <source>
        <dbReference type="ARBA" id="ARBA00022691"/>
    </source>
</evidence>
<keyword evidence="1 4" id="KW-0489">Methyltransferase</keyword>
<dbReference type="PANTHER" id="PTHR11061">
    <property type="entry name" value="RNA M5U METHYLTRANSFERASE"/>
    <property type="match status" value="1"/>
</dbReference>
<feature type="binding site" evidence="4">
    <location>
        <position position="270"/>
    </location>
    <ligand>
        <name>S-adenosyl-L-methionine</name>
        <dbReference type="ChEBI" id="CHEBI:59789"/>
    </ligand>
</feature>
<keyword evidence="3 4" id="KW-0949">S-adenosyl-L-methionine</keyword>
<accession>A0A8J3DDD4</accession>
<dbReference type="FunFam" id="2.40.50.140:FF:000201">
    <property type="entry name" value="TRM2p tRNA methyltransferase"/>
    <property type="match status" value="1"/>
</dbReference>